<dbReference type="GO" id="GO:0005524">
    <property type="term" value="F:ATP binding"/>
    <property type="evidence" value="ECO:0007669"/>
    <property type="project" value="UniProtKB-UniRule"/>
</dbReference>
<dbReference type="OrthoDB" id="266718at2759"/>
<dbReference type="Gene3D" id="1.10.510.10">
    <property type="entry name" value="Transferase(Phosphotransferase) domain 1"/>
    <property type="match status" value="1"/>
</dbReference>
<dbReference type="PROSITE" id="PS50011">
    <property type="entry name" value="PROTEIN_KINASE_DOM"/>
    <property type="match status" value="1"/>
</dbReference>
<keyword evidence="5 10" id="KW-0418">Kinase</keyword>
<dbReference type="InterPro" id="IPR000719">
    <property type="entry name" value="Prot_kinase_dom"/>
</dbReference>
<dbReference type="PROSITE" id="PS00107">
    <property type="entry name" value="PROTEIN_KINASE_ATP"/>
    <property type="match status" value="1"/>
</dbReference>
<dbReference type="PANTHER" id="PTHR48016:SF48">
    <property type="entry name" value="SERINE_THREONINE-PROTEIN KINASE BCK1_SLK1_SSP31"/>
    <property type="match status" value="1"/>
</dbReference>
<keyword evidence="4 7" id="KW-0547">Nucleotide-binding</keyword>
<dbReference type="InterPro" id="IPR050538">
    <property type="entry name" value="MAP_kinase_kinase_kinase"/>
</dbReference>
<feature type="domain" description="Protein kinase" evidence="9">
    <location>
        <begin position="278"/>
        <end position="539"/>
    </location>
</feature>
<dbReference type="InterPro" id="IPR001245">
    <property type="entry name" value="Ser-Thr/Tyr_kinase_cat_dom"/>
</dbReference>
<protein>
    <submittedName>
        <fullName evidence="10">Pkinase-domain-containing protein</fullName>
    </submittedName>
</protein>
<evidence type="ECO:0000256" key="4">
    <source>
        <dbReference type="ARBA" id="ARBA00022741"/>
    </source>
</evidence>
<dbReference type="PANTHER" id="PTHR48016">
    <property type="entry name" value="MAP KINASE KINASE KINASE SSK2-RELATED-RELATED"/>
    <property type="match status" value="1"/>
</dbReference>
<keyword evidence="3" id="KW-0808">Transferase</keyword>
<dbReference type="Pfam" id="PF00069">
    <property type="entry name" value="Pkinase"/>
    <property type="match status" value="1"/>
</dbReference>
<dbReference type="InterPro" id="IPR017441">
    <property type="entry name" value="Protein_kinase_ATP_BS"/>
</dbReference>
<dbReference type="EMBL" id="MCFE01000285">
    <property type="protein sequence ID" value="ORX92272.1"/>
    <property type="molecule type" value="Genomic_DNA"/>
</dbReference>
<evidence type="ECO:0000256" key="2">
    <source>
        <dbReference type="ARBA" id="ARBA00022527"/>
    </source>
</evidence>
<feature type="compositionally biased region" description="Polar residues" evidence="8">
    <location>
        <begin position="1"/>
        <end position="18"/>
    </location>
</feature>
<keyword evidence="2" id="KW-0723">Serine/threonine-protein kinase</keyword>
<feature type="compositionally biased region" description="Acidic residues" evidence="8">
    <location>
        <begin position="22"/>
        <end position="31"/>
    </location>
</feature>
<comment type="caution">
    <text evidence="10">The sequence shown here is derived from an EMBL/GenBank/DDBJ whole genome shotgun (WGS) entry which is preliminary data.</text>
</comment>
<evidence type="ECO:0000256" key="8">
    <source>
        <dbReference type="SAM" id="MobiDB-lite"/>
    </source>
</evidence>
<name>A0A1Y1Y2M4_9FUNG</name>
<evidence type="ECO:0000256" key="3">
    <source>
        <dbReference type="ARBA" id="ARBA00022679"/>
    </source>
</evidence>
<dbReference type="Proteomes" id="UP000193498">
    <property type="component" value="Unassembled WGS sequence"/>
</dbReference>
<feature type="compositionally biased region" description="Basic residues" evidence="8">
    <location>
        <begin position="74"/>
        <end position="84"/>
    </location>
</feature>
<feature type="binding site" evidence="7">
    <location>
        <position position="307"/>
    </location>
    <ligand>
        <name>ATP</name>
        <dbReference type="ChEBI" id="CHEBI:30616"/>
    </ligand>
</feature>
<gene>
    <name evidence="10" type="ORF">K493DRAFT_226084</name>
</gene>
<dbReference type="InParanoid" id="A0A1Y1Y2M4"/>
<accession>A0A1Y1Y2M4</accession>
<dbReference type="SUPFAM" id="SSF56112">
    <property type="entry name" value="Protein kinase-like (PK-like)"/>
    <property type="match status" value="1"/>
</dbReference>
<proteinExistence type="inferred from homology"/>
<dbReference type="InterPro" id="IPR008271">
    <property type="entry name" value="Ser/Thr_kinase_AS"/>
</dbReference>
<organism evidence="10 11">
    <name type="scientific">Basidiobolus meristosporus CBS 931.73</name>
    <dbReference type="NCBI Taxonomy" id="1314790"/>
    <lineage>
        <taxon>Eukaryota</taxon>
        <taxon>Fungi</taxon>
        <taxon>Fungi incertae sedis</taxon>
        <taxon>Zoopagomycota</taxon>
        <taxon>Entomophthoromycotina</taxon>
        <taxon>Basidiobolomycetes</taxon>
        <taxon>Basidiobolales</taxon>
        <taxon>Basidiobolaceae</taxon>
        <taxon>Basidiobolus</taxon>
    </lineage>
</organism>
<feature type="compositionally biased region" description="Basic and acidic residues" evidence="8">
    <location>
        <begin position="39"/>
        <end position="62"/>
    </location>
</feature>
<evidence type="ECO:0000259" key="9">
    <source>
        <dbReference type="PROSITE" id="PS50011"/>
    </source>
</evidence>
<comment type="similarity">
    <text evidence="1">Belongs to the protein kinase superfamily. STE Ser/Thr protein kinase family. MAP kinase kinase kinase subfamily.</text>
</comment>
<dbReference type="GO" id="GO:0000196">
    <property type="term" value="P:cell integrity MAPK cascade"/>
    <property type="evidence" value="ECO:0007669"/>
    <property type="project" value="UniProtKB-ARBA"/>
</dbReference>
<evidence type="ECO:0000313" key="10">
    <source>
        <dbReference type="EMBL" id="ORX92272.1"/>
    </source>
</evidence>
<reference evidence="10 11" key="1">
    <citation type="submission" date="2016-07" db="EMBL/GenBank/DDBJ databases">
        <title>Pervasive Adenine N6-methylation of Active Genes in Fungi.</title>
        <authorList>
            <consortium name="DOE Joint Genome Institute"/>
            <person name="Mondo S.J."/>
            <person name="Dannebaum R.O."/>
            <person name="Kuo R.C."/>
            <person name="Labutti K."/>
            <person name="Haridas S."/>
            <person name="Kuo A."/>
            <person name="Salamov A."/>
            <person name="Ahrendt S.R."/>
            <person name="Lipzen A."/>
            <person name="Sullivan W."/>
            <person name="Andreopoulos W.B."/>
            <person name="Clum A."/>
            <person name="Lindquist E."/>
            <person name="Daum C."/>
            <person name="Ramamoorthy G.K."/>
            <person name="Gryganskyi A."/>
            <person name="Culley D."/>
            <person name="Magnuson J.K."/>
            <person name="James T.Y."/>
            <person name="O'Malley M.A."/>
            <person name="Stajich J.E."/>
            <person name="Spatafora J.W."/>
            <person name="Visel A."/>
            <person name="Grigoriev I.V."/>
        </authorList>
    </citation>
    <scope>NUCLEOTIDE SEQUENCE [LARGE SCALE GENOMIC DNA]</scope>
    <source>
        <strain evidence="10 11">CBS 931.73</strain>
    </source>
</reference>
<dbReference type="FunFam" id="3.30.200.20:FF:000387">
    <property type="entry name" value="Serine/threonine-protein kinase STE11"/>
    <property type="match status" value="1"/>
</dbReference>
<dbReference type="STRING" id="1314790.A0A1Y1Y2M4"/>
<dbReference type="Gene3D" id="3.30.200.20">
    <property type="entry name" value="Phosphorylase Kinase, domain 1"/>
    <property type="match status" value="1"/>
</dbReference>
<evidence type="ECO:0000256" key="5">
    <source>
        <dbReference type="ARBA" id="ARBA00022777"/>
    </source>
</evidence>
<dbReference type="FunFam" id="1.10.510.10:FF:000182">
    <property type="entry name" value="MAP kinase kinase kinase mkh1"/>
    <property type="match status" value="1"/>
</dbReference>
<evidence type="ECO:0000256" key="6">
    <source>
        <dbReference type="ARBA" id="ARBA00022840"/>
    </source>
</evidence>
<dbReference type="GO" id="GO:0004709">
    <property type="term" value="F:MAP kinase kinase kinase activity"/>
    <property type="evidence" value="ECO:0007669"/>
    <property type="project" value="UniProtKB-ARBA"/>
</dbReference>
<evidence type="ECO:0000256" key="1">
    <source>
        <dbReference type="ARBA" id="ARBA00006529"/>
    </source>
</evidence>
<dbReference type="AlphaFoldDB" id="A0A1Y1Y2M4"/>
<dbReference type="PROSITE" id="PS00108">
    <property type="entry name" value="PROTEIN_KINASE_ST"/>
    <property type="match status" value="1"/>
</dbReference>
<sequence>MPSAVTVSPISQKDSNYLNEGIFEDPQDISDENATVPDLYKEDREDSQKVHAFTDTESKEDLCPLPSIPPSRKNSTRPKLRRRASSYESLRQGTKQPSKSKESTPSPTANNNSDAGHSDLWSKPPSPENAAAQENNDSDLLFRVAPARKISQPSHNGQVFGERPSADHISRNLDFYFPNHDLDQPIIEAVAEPTDLESKKKVGLIHKKTIRGIVQEARKNSIRNGQPLRRKSTKLWDSKVSEVPRTRGVKRRNVQVATDENNQPILLDSTNTQPWIQWVKGSLIGKGSFGKVYHALNAVTGEMIAVKQVDVPNMYQSVRQQKAVATLYAEIDLLKNLEHENIVQYLGFEVTENTINIFLEYVPGGTIASALARHGALPVDVIKSFVRQTLLALEYLHERKILHRDIKGANILVDTDGVCKISDFGISKKNDDRIAYASDSRMSLQGSVFWMAPEVIKNNGYSAKVDIWSLGCLLIEMWSGHRPWLEFNEIATMWKLGTMQGPPHPENLTEEAQDFLAKCLTIDPEERPTASELLSHPFCQLDESFRFSDFYTIDPNFSPNSNTKTSWTSISPEPAAVGEEVRGRGGCDAIEHTQKQSDDLAITVNHE</sequence>
<evidence type="ECO:0000256" key="7">
    <source>
        <dbReference type="PROSITE-ProRule" id="PRU10141"/>
    </source>
</evidence>
<keyword evidence="6 7" id="KW-0067">ATP-binding</keyword>
<dbReference type="InterPro" id="IPR011009">
    <property type="entry name" value="Kinase-like_dom_sf"/>
</dbReference>
<keyword evidence="11" id="KW-1185">Reference proteome</keyword>
<dbReference type="PRINTS" id="PR00109">
    <property type="entry name" value="TYRKINASE"/>
</dbReference>
<evidence type="ECO:0000313" key="11">
    <source>
        <dbReference type="Proteomes" id="UP000193498"/>
    </source>
</evidence>
<feature type="region of interest" description="Disordered" evidence="8">
    <location>
        <begin position="1"/>
        <end position="133"/>
    </location>
</feature>
<dbReference type="SMART" id="SM00220">
    <property type="entry name" value="S_TKc"/>
    <property type="match status" value="1"/>
</dbReference>